<organism evidence="2 3">
    <name type="scientific">Porites evermanni</name>
    <dbReference type="NCBI Taxonomy" id="104178"/>
    <lineage>
        <taxon>Eukaryota</taxon>
        <taxon>Metazoa</taxon>
        <taxon>Cnidaria</taxon>
        <taxon>Anthozoa</taxon>
        <taxon>Hexacorallia</taxon>
        <taxon>Scleractinia</taxon>
        <taxon>Fungiina</taxon>
        <taxon>Poritidae</taxon>
        <taxon>Porites</taxon>
    </lineage>
</organism>
<dbReference type="EMBL" id="CALNXI010000100">
    <property type="protein sequence ID" value="CAH3018917.1"/>
    <property type="molecule type" value="Genomic_DNA"/>
</dbReference>
<feature type="domain" description="F5/8 type C" evidence="1">
    <location>
        <begin position="653"/>
        <end position="798"/>
    </location>
</feature>
<dbReference type="PROSITE" id="PS50022">
    <property type="entry name" value="FA58C_3"/>
    <property type="match status" value="1"/>
</dbReference>
<accession>A0ABN8LP10</accession>
<dbReference type="PANTHER" id="PTHR24543:SF291">
    <property type="entry name" value="SMOKE ALARM, ISOFORM D"/>
    <property type="match status" value="1"/>
</dbReference>
<protein>
    <recommendedName>
        <fullName evidence="1">F5/8 type C domain-containing protein</fullName>
    </recommendedName>
</protein>
<dbReference type="Pfam" id="PF00754">
    <property type="entry name" value="F5_F8_type_C"/>
    <property type="match status" value="1"/>
</dbReference>
<name>A0ABN8LP10_9CNID</name>
<reference evidence="2 3" key="1">
    <citation type="submission" date="2022-05" db="EMBL/GenBank/DDBJ databases">
        <authorList>
            <consortium name="Genoscope - CEA"/>
            <person name="William W."/>
        </authorList>
    </citation>
    <scope>NUCLEOTIDE SEQUENCE [LARGE SCALE GENOMIC DNA]</scope>
</reference>
<dbReference type="CDD" id="cd00057">
    <property type="entry name" value="FA58C"/>
    <property type="match status" value="1"/>
</dbReference>
<proteinExistence type="predicted"/>
<dbReference type="SMART" id="SM00231">
    <property type="entry name" value="FA58C"/>
    <property type="match status" value="1"/>
</dbReference>
<dbReference type="Proteomes" id="UP001159427">
    <property type="component" value="Unassembled WGS sequence"/>
</dbReference>
<dbReference type="InterPro" id="IPR000421">
    <property type="entry name" value="FA58C"/>
</dbReference>
<evidence type="ECO:0000313" key="2">
    <source>
        <dbReference type="EMBL" id="CAH3018917.1"/>
    </source>
</evidence>
<gene>
    <name evidence="2" type="ORF">PEVE_00000227</name>
</gene>
<evidence type="ECO:0000259" key="1">
    <source>
        <dbReference type="PROSITE" id="PS50022"/>
    </source>
</evidence>
<dbReference type="SUPFAM" id="SSF49785">
    <property type="entry name" value="Galactose-binding domain-like"/>
    <property type="match status" value="1"/>
</dbReference>
<keyword evidence="3" id="KW-1185">Reference proteome</keyword>
<comment type="caution">
    <text evidence="2">The sequence shown here is derived from an EMBL/GenBank/DDBJ whole genome shotgun (WGS) entry which is preliminary data.</text>
</comment>
<dbReference type="InterPro" id="IPR008979">
    <property type="entry name" value="Galactose-bd-like_sf"/>
</dbReference>
<sequence length="800" mass="90296">MRRHGCGGLNTNCAAPPVQSRMQCVCKIANCQQGTWKQWSGVIKEGTCGTQTRIRPQILTWTTIQKTGSCSGVQTSCPEPEKESRKMCSCSKAECSLGDWSNWEGKVEQGRCGTQKRRRVYTKETVYEQHEKQCPSLPQNCLAPVEESRAMCSCKYATCSLDDWSQWEPQELEHGKCGQQQTRRKTYSLTWAYQSHVEQCPSLPQTCPDDIVENRTQCKCVYRDSCDVRAWSEWDKPLTEEGCQVQTRTRSYVYPLKHSVQKNCSGLLTSCITEPKESRNYCKCKHVACTLAEWSDWNSAVLTVGQCGKEKRIRHYVAEEKFTFAENCDGLTTSCPASQEESRTMCKCPYVTCDISDWNPWQGALPADSCAQQIRTKNVTEKQHEKIQAANCDGLQTNCPSIPQETRQWCNCSFREDCLLNDWSDWTGKIPNGGCAVQIRTRDYNKSIEYFERETCDGLDSCPVIREETRTKCNCNEVICSWGNWTRTNYNPETNCYQEIRVKNESSGFKVVEQSENCDGISIQCSNPEIEKREDCISGGGGHVIHTSEAPPTTEPLTTTVAPTTGFQPATFVSLGCFADTQDKTKDPRALPILYANFRSSIDWYDLSKTVQACAEEAKEKRLEYFSVQFYGECWSGANAKQTFAKYGESDKCYQGVGMEQTNAVYRLENMPACSSELQFSASVSTGEVNGHTWCAGDAAEYQWIVVDLGGERKITGVGTQGGNVDSWVTLYKLEWSEEGGSWKTYHEGDQEIFPGNSDRFTLETQWLIKPITAGFLRFKPLSWTSTHVCMKIKVYGCTV</sequence>
<dbReference type="Gene3D" id="2.60.120.260">
    <property type="entry name" value="Galactose-binding domain-like"/>
    <property type="match status" value="1"/>
</dbReference>
<dbReference type="PANTHER" id="PTHR24543">
    <property type="entry name" value="MULTICOPPER OXIDASE-RELATED"/>
    <property type="match status" value="1"/>
</dbReference>
<evidence type="ECO:0000313" key="3">
    <source>
        <dbReference type="Proteomes" id="UP001159427"/>
    </source>
</evidence>